<dbReference type="InterPro" id="IPR029063">
    <property type="entry name" value="SAM-dependent_MTases_sf"/>
</dbReference>
<dbReference type="Pfam" id="PF13578">
    <property type="entry name" value="Methyltransf_24"/>
    <property type="match status" value="1"/>
</dbReference>
<accession>A0A1H3XJJ9</accession>
<evidence type="ECO:0000313" key="2">
    <source>
        <dbReference type="Proteomes" id="UP000199041"/>
    </source>
</evidence>
<reference evidence="1 2" key="1">
    <citation type="submission" date="2016-10" db="EMBL/GenBank/DDBJ databases">
        <authorList>
            <person name="de Groot N.N."/>
        </authorList>
    </citation>
    <scope>NUCLEOTIDE SEQUENCE [LARGE SCALE GENOMIC DNA]</scope>
    <source>
        <strain evidence="1 2">Vu-144</strain>
    </source>
</reference>
<dbReference type="Proteomes" id="UP000199041">
    <property type="component" value="Unassembled WGS sequence"/>
</dbReference>
<dbReference type="SUPFAM" id="SSF53335">
    <property type="entry name" value="S-adenosyl-L-methionine-dependent methyltransferases"/>
    <property type="match status" value="1"/>
</dbReference>
<dbReference type="GO" id="GO:0008168">
    <property type="term" value="F:methyltransferase activity"/>
    <property type="evidence" value="ECO:0007669"/>
    <property type="project" value="UniProtKB-KW"/>
</dbReference>
<keyword evidence="1" id="KW-0808">Transferase</keyword>
<proteinExistence type="predicted"/>
<dbReference type="GO" id="GO:0032259">
    <property type="term" value="P:methylation"/>
    <property type="evidence" value="ECO:0007669"/>
    <property type="project" value="UniProtKB-KW"/>
</dbReference>
<name>A0A1H3XJJ9_9BACT</name>
<evidence type="ECO:0000313" key="1">
    <source>
        <dbReference type="EMBL" id="SDZ98728.1"/>
    </source>
</evidence>
<keyword evidence="1" id="KW-0489">Methyltransferase</keyword>
<dbReference type="STRING" id="551991.SAMN05192529_105168"/>
<dbReference type="AlphaFoldDB" id="A0A1H3XJJ9"/>
<organism evidence="1 2">
    <name type="scientific">Arachidicoccus rhizosphaerae</name>
    <dbReference type="NCBI Taxonomy" id="551991"/>
    <lineage>
        <taxon>Bacteria</taxon>
        <taxon>Pseudomonadati</taxon>
        <taxon>Bacteroidota</taxon>
        <taxon>Chitinophagia</taxon>
        <taxon>Chitinophagales</taxon>
        <taxon>Chitinophagaceae</taxon>
        <taxon>Arachidicoccus</taxon>
    </lineage>
</organism>
<dbReference type="EMBL" id="FNQY01000005">
    <property type="protein sequence ID" value="SDZ98728.1"/>
    <property type="molecule type" value="Genomic_DNA"/>
</dbReference>
<protein>
    <submittedName>
        <fullName evidence="1">Methyltransferase domain-containing protein</fullName>
    </submittedName>
</protein>
<gene>
    <name evidence="1" type="ORF">SAMN05192529_105168</name>
</gene>
<dbReference type="RefSeq" id="WP_091395294.1">
    <property type="nucleotide sequence ID" value="NZ_FNQY01000005.1"/>
</dbReference>
<dbReference type="Gene3D" id="3.40.50.150">
    <property type="entry name" value="Vaccinia Virus protein VP39"/>
    <property type="match status" value="1"/>
</dbReference>
<sequence>MNDIQQYFENNTGRLIHKWHHYFDIYDRHFSKYRDKEIVILEIGVYQGGSLKMWQNYFGPKAKLYAIDIDPNCKQFEDDQTKIFIGSQSDREFLKKTMAQLPPIDIFIDDGGHTMKQQIVSFEEIFSHIKSDGVYLCEDLHTSYWPIYGGGYKRKSSFIEYSKNWIDQINAYHSQSPRLKVSDFTRSVKGIHFYDSIVVLEKAVVPPPKDSMNGNASIPTPVAIRPKNFFERNFNRVMGILNLPYYID</sequence>
<keyword evidence="2" id="KW-1185">Reference proteome</keyword>